<sequence>MTLKLVMLGSGTSSGVPRIGGDWGRCDPADPRNRRTRVSVLVESLTTRILVDTSPDMREQLLAAGVVHLDAVLWTHDHADHSHGIDDLRQIMHYRGTPVPGYGHRATMAKLRARFDYVFDGGNGYRPTVKGEDLPDEGLTIGDVALRAVDQPHGSIYSSGFRFDLDGKSVAYATDFHEVTNDMADLYAGVDVLVIDALRERPHPTHPHLAMTLEAIARIKPGRAILTHMDQSLDYTTLAASLPEGVEPGYDGLVVTL</sequence>
<evidence type="ECO:0000259" key="1">
    <source>
        <dbReference type="SMART" id="SM00849"/>
    </source>
</evidence>
<evidence type="ECO:0000313" key="3">
    <source>
        <dbReference type="Proteomes" id="UP001138757"/>
    </source>
</evidence>
<keyword evidence="3" id="KW-1185">Reference proteome</keyword>
<comment type="caution">
    <text evidence="2">The sequence shown here is derived from an EMBL/GenBank/DDBJ whole genome shotgun (WGS) entry which is preliminary data.</text>
</comment>
<gene>
    <name evidence="2" type="ORF">KK488_01745</name>
</gene>
<dbReference type="EMBL" id="JAHGAW010000001">
    <property type="protein sequence ID" value="MBT2185664.1"/>
    <property type="molecule type" value="Genomic_DNA"/>
</dbReference>
<dbReference type="AlphaFoldDB" id="A0A9X1AJJ9"/>
<reference evidence="2" key="1">
    <citation type="submission" date="2021-05" db="EMBL/GenBank/DDBJ databases">
        <title>Genome of Sphingobium sp. strain.</title>
        <authorList>
            <person name="Fan R."/>
        </authorList>
    </citation>
    <scope>NUCLEOTIDE SEQUENCE</scope>
    <source>
        <strain evidence="2">H33</strain>
    </source>
</reference>
<accession>A0A9X1AJJ9</accession>
<dbReference type="InterPro" id="IPR001279">
    <property type="entry name" value="Metallo-B-lactamas"/>
</dbReference>
<protein>
    <submittedName>
        <fullName evidence="2">MBL fold metallo-hydrolase</fullName>
    </submittedName>
</protein>
<dbReference type="PANTHER" id="PTHR42663:SF6">
    <property type="entry name" value="HYDROLASE C777.06C-RELATED"/>
    <property type="match status" value="1"/>
</dbReference>
<dbReference type="Gene3D" id="3.60.15.10">
    <property type="entry name" value="Ribonuclease Z/Hydroxyacylglutathione hydrolase-like"/>
    <property type="match status" value="1"/>
</dbReference>
<name>A0A9X1AJJ9_9SPHN</name>
<dbReference type="SMART" id="SM00849">
    <property type="entry name" value="Lactamase_B"/>
    <property type="match status" value="1"/>
</dbReference>
<dbReference type="Proteomes" id="UP001138757">
    <property type="component" value="Unassembled WGS sequence"/>
</dbReference>
<dbReference type="InterPro" id="IPR036866">
    <property type="entry name" value="RibonucZ/Hydroxyglut_hydro"/>
</dbReference>
<organism evidence="2 3">
    <name type="scientific">Sphingobium nicotianae</name>
    <dbReference type="NCBI Taxonomy" id="2782607"/>
    <lineage>
        <taxon>Bacteria</taxon>
        <taxon>Pseudomonadati</taxon>
        <taxon>Pseudomonadota</taxon>
        <taxon>Alphaproteobacteria</taxon>
        <taxon>Sphingomonadales</taxon>
        <taxon>Sphingomonadaceae</taxon>
        <taxon>Sphingobium</taxon>
    </lineage>
</organism>
<dbReference type="CDD" id="cd16279">
    <property type="entry name" value="metallo-hydrolase-like_MBL-fold"/>
    <property type="match status" value="1"/>
</dbReference>
<dbReference type="Pfam" id="PF12706">
    <property type="entry name" value="Lactamase_B_2"/>
    <property type="match status" value="1"/>
</dbReference>
<dbReference type="SUPFAM" id="SSF56281">
    <property type="entry name" value="Metallo-hydrolase/oxidoreductase"/>
    <property type="match status" value="1"/>
</dbReference>
<proteinExistence type="predicted"/>
<dbReference type="RefSeq" id="WP_214621400.1">
    <property type="nucleotide sequence ID" value="NZ_JAHGAW010000001.1"/>
</dbReference>
<dbReference type="PANTHER" id="PTHR42663">
    <property type="entry name" value="HYDROLASE C777.06C-RELATED-RELATED"/>
    <property type="match status" value="1"/>
</dbReference>
<feature type="domain" description="Metallo-beta-lactamase" evidence="1">
    <location>
        <begin position="36"/>
        <end position="228"/>
    </location>
</feature>
<evidence type="ECO:0000313" key="2">
    <source>
        <dbReference type="EMBL" id="MBT2185664.1"/>
    </source>
</evidence>